<keyword evidence="10" id="KW-0862">Zinc</keyword>
<feature type="domain" description="Peptidase M20 dimerisation" evidence="15">
    <location>
        <begin position="176"/>
        <end position="310"/>
    </location>
</feature>
<comment type="similarity">
    <text evidence="4">Belongs to the peptidase M20A family.</text>
</comment>
<dbReference type="InterPro" id="IPR011650">
    <property type="entry name" value="Peptidase_M20_dimer"/>
</dbReference>
<keyword evidence="12" id="KW-0457">Lysine biosynthesis</keyword>
<evidence type="ECO:0000256" key="1">
    <source>
        <dbReference type="ARBA" id="ARBA00001941"/>
    </source>
</evidence>
<keyword evidence="11" id="KW-0220">Diaminopimelate biosynthesis</keyword>
<dbReference type="PANTHER" id="PTHR43808">
    <property type="entry name" value="ACETYLORNITHINE DEACETYLASE"/>
    <property type="match status" value="1"/>
</dbReference>
<dbReference type="NCBIfam" id="NF006365">
    <property type="entry name" value="PRK08588.1"/>
    <property type="match status" value="1"/>
</dbReference>
<comment type="cofactor">
    <cofactor evidence="2">
        <name>Zn(2+)</name>
        <dbReference type="ChEBI" id="CHEBI:29105"/>
    </cofactor>
</comment>
<comment type="pathway">
    <text evidence="3">Amino-acid biosynthesis; L-lysine biosynthesis via DAP pathway; LL-2,6-diaminopimelate from (S)-tetrahydrodipicolinate (succinylase route): step 3/3.</text>
</comment>
<dbReference type="NCBIfam" id="TIGR01910">
    <property type="entry name" value="DapE-ArgE"/>
    <property type="match status" value="1"/>
</dbReference>
<dbReference type="Pfam" id="PF07687">
    <property type="entry name" value="M20_dimer"/>
    <property type="match status" value="1"/>
</dbReference>
<keyword evidence="8" id="KW-0479">Metal-binding</keyword>
<dbReference type="Gene3D" id="3.40.630.10">
    <property type="entry name" value="Zn peptidases"/>
    <property type="match status" value="1"/>
</dbReference>
<keyword evidence="9" id="KW-0378">Hydrolase</keyword>
<evidence type="ECO:0000256" key="4">
    <source>
        <dbReference type="ARBA" id="ARBA00006247"/>
    </source>
</evidence>
<evidence type="ECO:0000256" key="13">
    <source>
        <dbReference type="ARBA" id="ARBA00023285"/>
    </source>
</evidence>
<dbReference type="PROSITE" id="PS00758">
    <property type="entry name" value="ARGE_DAPE_CPG2_1"/>
    <property type="match status" value="1"/>
</dbReference>
<accession>A0ABY1H2F2</accession>
<proteinExistence type="inferred from homology"/>
<dbReference type="SUPFAM" id="SSF53187">
    <property type="entry name" value="Zn-dependent exopeptidases"/>
    <property type="match status" value="1"/>
</dbReference>
<dbReference type="CDD" id="cd08659">
    <property type="entry name" value="M20_ArgE_DapE-like"/>
    <property type="match status" value="1"/>
</dbReference>
<dbReference type="Gene3D" id="3.30.70.360">
    <property type="match status" value="1"/>
</dbReference>
<dbReference type="InterPro" id="IPR001261">
    <property type="entry name" value="ArgE/DapE_CS"/>
</dbReference>
<dbReference type="Proteomes" id="UP000182665">
    <property type="component" value="Unassembled WGS sequence"/>
</dbReference>
<evidence type="ECO:0000256" key="11">
    <source>
        <dbReference type="ARBA" id="ARBA00022915"/>
    </source>
</evidence>
<dbReference type="PANTHER" id="PTHR43808:SF8">
    <property type="entry name" value="PEPTIDASE M20 DIMERISATION DOMAIN-CONTAINING PROTEIN"/>
    <property type="match status" value="1"/>
</dbReference>
<dbReference type="PROSITE" id="PS00759">
    <property type="entry name" value="ARGE_DAPE_CPG2_2"/>
    <property type="match status" value="1"/>
</dbReference>
<evidence type="ECO:0000256" key="2">
    <source>
        <dbReference type="ARBA" id="ARBA00001947"/>
    </source>
</evidence>
<evidence type="ECO:0000256" key="7">
    <source>
        <dbReference type="ARBA" id="ARBA00022605"/>
    </source>
</evidence>
<name>A0ABY1H2F2_9STAP</name>
<evidence type="ECO:0000256" key="5">
    <source>
        <dbReference type="ARBA" id="ARBA00011921"/>
    </source>
</evidence>
<protein>
    <recommendedName>
        <fullName evidence="6">Probable succinyl-diaminopimelate desuccinylase</fullName>
        <ecNumber evidence="5">3.5.1.18</ecNumber>
    </recommendedName>
</protein>
<evidence type="ECO:0000256" key="9">
    <source>
        <dbReference type="ARBA" id="ARBA00022801"/>
    </source>
</evidence>
<dbReference type="InterPro" id="IPR036264">
    <property type="entry name" value="Bact_exopeptidase_dim_dom"/>
</dbReference>
<evidence type="ECO:0000256" key="3">
    <source>
        <dbReference type="ARBA" id="ARBA00005130"/>
    </source>
</evidence>
<dbReference type="EMBL" id="FPKT01000003">
    <property type="protein sequence ID" value="SFZ76564.1"/>
    <property type="molecule type" value="Genomic_DNA"/>
</dbReference>
<keyword evidence="13" id="KW-0170">Cobalt</keyword>
<keyword evidence="17" id="KW-1185">Reference proteome</keyword>
<dbReference type="SUPFAM" id="SSF55031">
    <property type="entry name" value="Bacterial exopeptidase dimerisation domain"/>
    <property type="match status" value="1"/>
</dbReference>
<sequence>MKFMAVLTNEEKVKILSDIVSIPTVNDNELEVALYLQQCLNKYNIESEIDRVSDKRANLIATIGSGKPVIAVSGHMDVVHEGKHEEWTSPPFELTERDGYLYGRGAADMKSGLAALVIAMIEIKESGQLPKGTIKLLATAGEEMEQAGSEQLYRKGYMDDVDALVIAEPSYPSIVYAHKGSMDIRITSKGRSSHSSTPFMGENAITPLIEFIQNINKEYEEITQNIKGTALNYGNMVDQMASQLPSYVSKEEVQTRIQGLVMTNSIIKGGTQVNSVPDYATAEYNIRTIPEYNNEKVKALFEKYINMANDKGAKLTHDIYLDLDPVVTTGDNRLFKLGHQLATNYFNQSELVITPTVAVTDASNLLKGKTDAFPFLMIGPGKGPHQIDECVNKADYLKFIDYYIQLLTTYLEEC</sequence>
<organism evidence="16 17">
    <name type="scientific">Staphylococcus pasteuri</name>
    <dbReference type="NCBI Taxonomy" id="45972"/>
    <lineage>
        <taxon>Bacteria</taxon>
        <taxon>Bacillati</taxon>
        <taxon>Bacillota</taxon>
        <taxon>Bacilli</taxon>
        <taxon>Bacillales</taxon>
        <taxon>Staphylococcaceae</taxon>
        <taxon>Staphylococcus</taxon>
    </lineage>
</organism>
<keyword evidence="7" id="KW-0028">Amino-acid biosynthesis</keyword>
<comment type="caution">
    <text evidence="16">The sequence shown here is derived from an EMBL/GenBank/DDBJ whole genome shotgun (WGS) entry which is preliminary data.</text>
</comment>
<dbReference type="InterPro" id="IPR050072">
    <property type="entry name" value="Peptidase_M20A"/>
</dbReference>
<gene>
    <name evidence="16" type="ORF">SAMN03097721_01496</name>
</gene>
<dbReference type="InterPro" id="IPR010182">
    <property type="entry name" value="ArgE/DapE"/>
</dbReference>
<evidence type="ECO:0000259" key="15">
    <source>
        <dbReference type="Pfam" id="PF07687"/>
    </source>
</evidence>
<evidence type="ECO:0000256" key="14">
    <source>
        <dbReference type="ARBA" id="ARBA00051301"/>
    </source>
</evidence>
<evidence type="ECO:0000256" key="8">
    <source>
        <dbReference type="ARBA" id="ARBA00022723"/>
    </source>
</evidence>
<evidence type="ECO:0000313" key="16">
    <source>
        <dbReference type="EMBL" id="SFZ76564.1"/>
    </source>
</evidence>
<dbReference type="InterPro" id="IPR002933">
    <property type="entry name" value="Peptidase_M20"/>
</dbReference>
<comment type="cofactor">
    <cofactor evidence="1">
        <name>Co(2+)</name>
        <dbReference type="ChEBI" id="CHEBI:48828"/>
    </cofactor>
</comment>
<reference evidence="16 17" key="1">
    <citation type="submission" date="2016-11" db="EMBL/GenBank/DDBJ databases">
        <authorList>
            <person name="Varghese N."/>
            <person name="Submissions S."/>
        </authorList>
    </citation>
    <scope>NUCLEOTIDE SEQUENCE [LARGE SCALE GENOMIC DNA]</scope>
    <source>
        <strain evidence="16 17">NFIX07</strain>
    </source>
</reference>
<evidence type="ECO:0000256" key="10">
    <source>
        <dbReference type="ARBA" id="ARBA00022833"/>
    </source>
</evidence>
<dbReference type="EC" id="3.5.1.18" evidence="5"/>
<evidence type="ECO:0000256" key="6">
    <source>
        <dbReference type="ARBA" id="ARBA00016853"/>
    </source>
</evidence>
<evidence type="ECO:0000313" key="17">
    <source>
        <dbReference type="Proteomes" id="UP000182665"/>
    </source>
</evidence>
<comment type="catalytic activity">
    <reaction evidence="14">
        <text>N-succinyl-(2S,6S)-2,6-diaminopimelate + H2O = (2S,6S)-2,6-diaminopimelate + succinate</text>
        <dbReference type="Rhea" id="RHEA:22608"/>
        <dbReference type="ChEBI" id="CHEBI:15377"/>
        <dbReference type="ChEBI" id="CHEBI:30031"/>
        <dbReference type="ChEBI" id="CHEBI:57609"/>
        <dbReference type="ChEBI" id="CHEBI:58087"/>
        <dbReference type="EC" id="3.5.1.18"/>
    </reaction>
</comment>
<dbReference type="Pfam" id="PF01546">
    <property type="entry name" value="Peptidase_M20"/>
    <property type="match status" value="1"/>
</dbReference>
<evidence type="ECO:0000256" key="12">
    <source>
        <dbReference type="ARBA" id="ARBA00023154"/>
    </source>
</evidence>